<dbReference type="Gene3D" id="1.10.260.40">
    <property type="entry name" value="lambda repressor-like DNA-binding domains"/>
    <property type="match status" value="1"/>
</dbReference>
<dbReference type="InterPro" id="IPR010982">
    <property type="entry name" value="Lambda_DNA-bd_dom_sf"/>
</dbReference>
<feature type="domain" description="HTH cro/C1-type" evidence="1">
    <location>
        <begin position="35"/>
        <end position="88"/>
    </location>
</feature>
<evidence type="ECO:0000259" key="1">
    <source>
        <dbReference type="PROSITE" id="PS50943"/>
    </source>
</evidence>
<reference evidence="2 3" key="1">
    <citation type="submission" date="2018-06" db="EMBL/GenBank/DDBJ databases">
        <title>Sphaerisporangium craniellae sp. nov., isolated from a marine sponge in the South China Sea.</title>
        <authorList>
            <person name="Li L."/>
        </authorList>
    </citation>
    <scope>NUCLEOTIDE SEQUENCE [LARGE SCALE GENOMIC DNA]</scope>
    <source>
        <strain evidence="2 3">LHW63015</strain>
    </source>
</reference>
<dbReference type="AlphaFoldDB" id="A0A366M545"/>
<gene>
    <name evidence="2" type="ORF">DP939_06485</name>
</gene>
<dbReference type="PROSITE" id="PS50943">
    <property type="entry name" value="HTH_CROC1"/>
    <property type="match status" value="1"/>
</dbReference>
<comment type="caution">
    <text evidence="2">The sequence shown here is derived from an EMBL/GenBank/DDBJ whole genome shotgun (WGS) entry which is preliminary data.</text>
</comment>
<protein>
    <submittedName>
        <fullName evidence="2">XRE family transcriptional regulator</fullName>
    </submittedName>
</protein>
<proteinExistence type="predicted"/>
<evidence type="ECO:0000313" key="3">
    <source>
        <dbReference type="Proteomes" id="UP000253303"/>
    </source>
</evidence>
<evidence type="ECO:0000313" key="2">
    <source>
        <dbReference type="EMBL" id="RBQ20724.1"/>
    </source>
</evidence>
<dbReference type="SUPFAM" id="SSF47413">
    <property type="entry name" value="lambda repressor-like DNA-binding domains"/>
    <property type="match status" value="1"/>
</dbReference>
<dbReference type="InterPro" id="IPR043917">
    <property type="entry name" value="DUF5753"/>
</dbReference>
<dbReference type="RefSeq" id="WP_113979681.1">
    <property type="nucleotide sequence ID" value="NZ_QMEY01000002.1"/>
</dbReference>
<dbReference type="CDD" id="cd00093">
    <property type="entry name" value="HTH_XRE"/>
    <property type="match status" value="1"/>
</dbReference>
<organism evidence="2 3">
    <name type="scientific">Spongiactinospora rosea</name>
    <dbReference type="NCBI Taxonomy" id="2248750"/>
    <lineage>
        <taxon>Bacteria</taxon>
        <taxon>Bacillati</taxon>
        <taxon>Actinomycetota</taxon>
        <taxon>Actinomycetes</taxon>
        <taxon>Streptosporangiales</taxon>
        <taxon>Streptosporangiaceae</taxon>
        <taxon>Spongiactinospora</taxon>
    </lineage>
</organism>
<dbReference type="Pfam" id="PF13560">
    <property type="entry name" value="HTH_31"/>
    <property type="match status" value="1"/>
</dbReference>
<name>A0A366M545_9ACTN</name>
<sequence length="297" mass="33043">MAARGAVRAVRRRIAPAAVVSTPARQAIEALGERLKQIRIGAGLTGVGLAELAGWHSSKVSRFEYGRRTPTEDDLRIWCRCCDATDELPDLLAAVQSIETMYVEWRRSLKAGTRKRQRERVAMEAETRHFRMFETFYIPGLFQTPDYAASVMTSVVELHHLPDDVEQGIKARMERRHLLFTRGHRFHAVICEVALTAGVVPATVHVRQLDQLLGDVTLPNVRFGIIPTTATHHSLPLTGFWILDRRVVQIETLAASLALTQSHEITLYERAFDGLAASAVYGKAARDLISDARAGLG</sequence>
<dbReference type="InterPro" id="IPR001387">
    <property type="entry name" value="Cro/C1-type_HTH"/>
</dbReference>
<dbReference type="Pfam" id="PF19054">
    <property type="entry name" value="DUF5753"/>
    <property type="match status" value="1"/>
</dbReference>
<dbReference type="SMART" id="SM00530">
    <property type="entry name" value="HTH_XRE"/>
    <property type="match status" value="1"/>
</dbReference>
<dbReference type="GO" id="GO:0003677">
    <property type="term" value="F:DNA binding"/>
    <property type="evidence" value="ECO:0007669"/>
    <property type="project" value="InterPro"/>
</dbReference>
<dbReference type="Proteomes" id="UP000253303">
    <property type="component" value="Unassembled WGS sequence"/>
</dbReference>
<keyword evidence="3" id="KW-1185">Reference proteome</keyword>
<accession>A0A366M545</accession>
<dbReference type="EMBL" id="QMEY01000002">
    <property type="protein sequence ID" value="RBQ20724.1"/>
    <property type="molecule type" value="Genomic_DNA"/>
</dbReference>